<feature type="transmembrane region" description="Helical" evidence="1">
    <location>
        <begin position="6"/>
        <end position="28"/>
    </location>
</feature>
<keyword evidence="1" id="KW-0472">Membrane</keyword>
<evidence type="ECO:0000313" key="3">
    <source>
        <dbReference type="Proteomes" id="UP000777935"/>
    </source>
</evidence>
<sequence length="141" mass="15813">MQFIITAEVILVISIVLFIIISDVVFLVRADGPLPSGLNSDTYSAVTRFWSKLTPVMPWIWGLLAGRFFHWGQSSIIEDPSWLAFLLLLAITAVFLVVFILLRKKIWQPIASSVGMPIAFVLAYIIGALFWPVNVDGIFFI</sequence>
<comment type="caution">
    <text evidence="2">The sequence shown here is derived from an EMBL/GenBank/DDBJ whole genome shotgun (WGS) entry which is preliminary data.</text>
</comment>
<protein>
    <submittedName>
        <fullName evidence="2">Uncharacterized protein</fullName>
    </submittedName>
</protein>
<dbReference type="RefSeq" id="WP_174138919.1">
    <property type="nucleotide sequence ID" value="NZ_JABUFE010000008.1"/>
</dbReference>
<reference evidence="2 3" key="1">
    <citation type="submission" date="2020-06" db="EMBL/GenBank/DDBJ databases">
        <title>Sulfitobacter algicola sp. nov., isolated from green algae.</title>
        <authorList>
            <person name="Wang C."/>
        </authorList>
    </citation>
    <scope>NUCLEOTIDE SEQUENCE [LARGE SCALE GENOMIC DNA]</scope>
    <source>
        <strain evidence="2 3">1151</strain>
    </source>
</reference>
<keyword evidence="1" id="KW-0812">Transmembrane</keyword>
<name>A0ABX2IZH7_9RHOB</name>
<dbReference type="Proteomes" id="UP000777935">
    <property type="component" value="Unassembled WGS sequence"/>
</dbReference>
<organism evidence="2 3">
    <name type="scientific">Parasulfitobacter algicola</name>
    <dbReference type="NCBI Taxonomy" id="2614809"/>
    <lineage>
        <taxon>Bacteria</taxon>
        <taxon>Pseudomonadati</taxon>
        <taxon>Pseudomonadota</taxon>
        <taxon>Alphaproteobacteria</taxon>
        <taxon>Rhodobacterales</taxon>
        <taxon>Roseobacteraceae</taxon>
        <taxon>Parasulfitobacter</taxon>
    </lineage>
</organism>
<accession>A0ABX2IZH7</accession>
<proteinExistence type="predicted"/>
<dbReference type="EMBL" id="JABUFE010000008">
    <property type="protein sequence ID" value="NSX55763.1"/>
    <property type="molecule type" value="Genomic_DNA"/>
</dbReference>
<keyword evidence="1" id="KW-1133">Transmembrane helix</keyword>
<feature type="transmembrane region" description="Helical" evidence="1">
    <location>
        <begin position="114"/>
        <end position="133"/>
    </location>
</feature>
<feature type="transmembrane region" description="Helical" evidence="1">
    <location>
        <begin position="82"/>
        <end position="102"/>
    </location>
</feature>
<gene>
    <name evidence="2" type="ORF">HRQ87_13215</name>
</gene>
<evidence type="ECO:0000256" key="1">
    <source>
        <dbReference type="SAM" id="Phobius"/>
    </source>
</evidence>
<keyword evidence="3" id="KW-1185">Reference proteome</keyword>
<evidence type="ECO:0000313" key="2">
    <source>
        <dbReference type="EMBL" id="NSX55763.1"/>
    </source>
</evidence>